<evidence type="ECO:0000259" key="10">
    <source>
        <dbReference type="Pfam" id="PF00060"/>
    </source>
</evidence>
<evidence type="ECO:0000256" key="5">
    <source>
        <dbReference type="ARBA" id="ARBA00022989"/>
    </source>
</evidence>
<dbReference type="Pfam" id="PF24576">
    <property type="entry name" value="IR75A_N"/>
    <property type="match status" value="1"/>
</dbReference>
<dbReference type="InterPro" id="IPR052192">
    <property type="entry name" value="Insect_Ionotropic_Sensory_Rcpt"/>
</dbReference>
<protein>
    <submittedName>
        <fullName evidence="12">Uncharacterized protein</fullName>
    </submittedName>
</protein>
<organism evidence="12 13">
    <name type="scientific">Lasius platythorax</name>
    <dbReference type="NCBI Taxonomy" id="488582"/>
    <lineage>
        <taxon>Eukaryota</taxon>
        <taxon>Metazoa</taxon>
        <taxon>Ecdysozoa</taxon>
        <taxon>Arthropoda</taxon>
        <taxon>Hexapoda</taxon>
        <taxon>Insecta</taxon>
        <taxon>Pterygota</taxon>
        <taxon>Neoptera</taxon>
        <taxon>Endopterygota</taxon>
        <taxon>Hymenoptera</taxon>
        <taxon>Apocrita</taxon>
        <taxon>Aculeata</taxon>
        <taxon>Formicoidea</taxon>
        <taxon>Formicidae</taxon>
        <taxon>Formicinae</taxon>
        <taxon>Lasius</taxon>
        <taxon>Lasius</taxon>
    </lineage>
</organism>
<name>A0AAV2NXK7_9HYME</name>
<keyword evidence="13" id="KW-1185">Reference proteome</keyword>
<keyword evidence="6 9" id="KW-0472">Membrane</keyword>
<evidence type="ECO:0000256" key="1">
    <source>
        <dbReference type="ARBA" id="ARBA00004651"/>
    </source>
</evidence>
<dbReference type="Proteomes" id="UP001497644">
    <property type="component" value="Chromosome 5"/>
</dbReference>
<dbReference type="SUPFAM" id="SSF53850">
    <property type="entry name" value="Periplasmic binding protein-like II"/>
    <property type="match status" value="1"/>
</dbReference>
<feature type="transmembrane region" description="Helical" evidence="9">
    <location>
        <begin position="351"/>
        <end position="375"/>
    </location>
</feature>
<dbReference type="PANTHER" id="PTHR42643">
    <property type="entry name" value="IONOTROPIC RECEPTOR 20A-RELATED"/>
    <property type="match status" value="1"/>
</dbReference>
<dbReference type="GO" id="GO:0015276">
    <property type="term" value="F:ligand-gated monoatomic ion channel activity"/>
    <property type="evidence" value="ECO:0007669"/>
    <property type="project" value="InterPro"/>
</dbReference>
<evidence type="ECO:0000256" key="9">
    <source>
        <dbReference type="SAM" id="Phobius"/>
    </source>
</evidence>
<dbReference type="AlphaFoldDB" id="A0AAV2NXK7"/>
<comment type="similarity">
    <text evidence="2">Belongs to the glutamate-gated ion channel (TC 1.A.10.1) family.</text>
</comment>
<evidence type="ECO:0000256" key="6">
    <source>
        <dbReference type="ARBA" id="ARBA00023136"/>
    </source>
</evidence>
<proteinExistence type="inferred from homology"/>
<dbReference type="InterPro" id="IPR057074">
    <property type="entry name" value="IR75A_N"/>
</dbReference>
<dbReference type="GO" id="GO:0050906">
    <property type="term" value="P:detection of stimulus involved in sensory perception"/>
    <property type="evidence" value="ECO:0007669"/>
    <property type="project" value="UniProtKB-ARBA"/>
</dbReference>
<feature type="domain" description="Ionotropic glutamate receptor C-terminal" evidence="10">
    <location>
        <begin position="277"/>
        <end position="549"/>
    </location>
</feature>
<keyword evidence="4 9" id="KW-0812">Transmembrane</keyword>
<evidence type="ECO:0000256" key="8">
    <source>
        <dbReference type="ARBA" id="ARBA00023180"/>
    </source>
</evidence>
<gene>
    <name evidence="12" type="ORF">LPLAT_LOCUS10502</name>
</gene>
<keyword evidence="8" id="KW-0325">Glycoprotein</keyword>
<keyword evidence="7" id="KW-0675">Receptor</keyword>
<evidence type="ECO:0000256" key="7">
    <source>
        <dbReference type="ARBA" id="ARBA00023170"/>
    </source>
</evidence>
<feature type="domain" description="Ionotropic receptor 75a N-terminal" evidence="11">
    <location>
        <begin position="25"/>
        <end position="155"/>
    </location>
</feature>
<evidence type="ECO:0000313" key="12">
    <source>
        <dbReference type="EMBL" id="CAL1685007.1"/>
    </source>
</evidence>
<evidence type="ECO:0000256" key="2">
    <source>
        <dbReference type="ARBA" id="ARBA00008685"/>
    </source>
</evidence>
<feature type="transmembrane region" description="Helical" evidence="9">
    <location>
        <begin position="278"/>
        <end position="297"/>
    </location>
</feature>
<dbReference type="EMBL" id="OZ034828">
    <property type="protein sequence ID" value="CAL1685007.1"/>
    <property type="molecule type" value="Genomic_DNA"/>
</dbReference>
<dbReference type="InterPro" id="IPR001320">
    <property type="entry name" value="Iontro_rcpt_C"/>
</dbReference>
<sequence length="585" mass="67383">MHSIRNFYEEFDSRIYNNLEHRNLYVLNLDCDYAPHVLRQANLKKMFVAPTKWLLLQDRNKSIDNNDNTKLASTYNSILEIFEDLTVYADSDVVLARKFDGDFLQLMSVYRPSPQRGVIWENRGNWTVKNGLRMKTFDVASARRRNLQQTALKSALVMTDLNTINHLTDFEDKSIDPVTKAGYPWILHLAKRMNATISFEIIDSWGYRIENGSWSGMIGMLERREIDIGGTATFLVSERLGVVQYIQLYTQTSSRFIFRRPLLSTVSNIFTLPFQRNVWIAIGVFLILVFCLLSLSIKWEYHQDIKMTKSAVYWKQLNPSKPTASDNLLNLLGAFTQQGSAYEPFRVSSRIVILMLLLASLSLYAAYTANIVGLLQSTTDSIKTLPDLFNSPLKLGAQDVVYNRHYFKSFQDPVRKEIVEQQIEPKGRKSNWMPIEEGVHRIKNELFAFHGEIGSIYQLIEDTYQEEEKCGLTEIDFLKVLYPLLVIQIQSPYLEIIKNGALKLGEYGLKYREEYRLYTRKPVCSSQTTSFTTIGVTECYFALVIMGYGILFAAIIFALELLWHIKQNARATKKTSDAKNIDCSD</sequence>
<evidence type="ECO:0000256" key="4">
    <source>
        <dbReference type="ARBA" id="ARBA00022692"/>
    </source>
</evidence>
<feature type="transmembrane region" description="Helical" evidence="9">
    <location>
        <begin position="540"/>
        <end position="563"/>
    </location>
</feature>
<evidence type="ECO:0000256" key="3">
    <source>
        <dbReference type="ARBA" id="ARBA00022475"/>
    </source>
</evidence>
<evidence type="ECO:0000259" key="11">
    <source>
        <dbReference type="Pfam" id="PF24576"/>
    </source>
</evidence>
<dbReference type="Gene3D" id="3.40.190.10">
    <property type="entry name" value="Periplasmic binding protein-like II"/>
    <property type="match status" value="1"/>
</dbReference>
<dbReference type="GO" id="GO:0005886">
    <property type="term" value="C:plasma membrane"/>
    <property type="evidence" value="ECO:0007669"/>
    <property type="project" value="UniProtKB-SubCell"/>
</dbReference>
<dbReference type="PANTHER" id="PTHR42643:SF33">
    <property type="entry name" value="GLUTAMATE RECEPTOR 2-LIKE PROTEIN"/>
    <property type="match status" value="1"/>
</dbReference>
<evidence type="ECO:0000313" key="13">
    <source>
        <dbReference type="Proteomes" id="UP001497644"/>
    </source>
</evidence>
<keyword evidence="3" id="KW-1003">Cell membrane</keyword>
<comment type="subcellular location">
    <subcellularLocation>
        <location evidence="1">Cell membrane</location>
        <topology evidence="1">Multi-pass membrane protein</topology>
    </subcellularLocation>
</comment>
<accession>A0AAV2NXK7</accession>
<keyword evidence="5 9" id="KW-1133">Transmembrane helix</keyword>
<reference evidence="12" key="1">
    <citation type="submission" date="2024-04" db="EMBL/GenBank/DDBJ databases">
        <authorList>
            <consortium name="Molecular Ecology Group"/>
        </authorList>
    </citation>
    <scope>NUCLEOTIDE SEQUENCE</scope>
</reference>
<dbReference type="Pfam" id="PF00060">
    <property type="entry name" value="Lig_chan"/>
    <property type="match status" value="1"/>
</dbReference>
<dbReference type="Gene3D" id="1.10.287.70">
    <property type="match status" value="1"/>
</dbReference>